<dbReference type="RefSeq" id="WP_197525810.1">
    <property type="nucleotide sequence ID" value="NZ_SJPQ01000003.1"/>
</dbReference>
<evidence type="ECO:0000313" key="5">
    <source>
        <dbReference type="Proteomes" id="UP000315440"/>
    </source>
</evidence>
<proteinExistence type="predicted"/>
<dbReference type="PANTHER" id="PTHR30504">
    <property type="entry name" value="GLUCANS BIOSYNTHESIS PROTEIN"/>
    <property type="match status" value="1"/>
</dbReference>
<keyword evidence="5" id="KW-1185">Reference proteome</keyword>
<dbReference type="InterPro" id="IPR007444">
    <property type="entry name" value="Glucan_biosyn_MdoG_C"/>
</dbReference>
<dbReference type="Gene3D" id="2.70.98.10">
    <property type="match status" value="1"/>
</dbReference>
<comment type="caution">
    <text evidence="4">The sequence shown here is derived from an EMBL/GenBank/DDBJ whole genome shotgun (WGS) entry which is preliminary data.</text>
</comment>
<dbReference type="InterPro" id="IPR011013">
    <property type="entry name" value="Gal_mutarotase_sf_dom"/>
</dbReference>
<organism evidence="4 5">
    <name type="scientific">Pseudobythopirellula maris</name>
    <dbReference type="NCBI Taxonomy" id="2527991"/>
    <lineage>
        <taxon>Bacteria</taxon>
        <taxon>Pseudomonadati</taxon>
        <taxon>Planctomycetota</taxon>
        <taxon>Planctomycetia</taxon>
        <taxon>Pirellulales</taxon>
        <taxon>Lacipirellulaceae</taxon>
        <taxon>Pseudobythopirellula</taxon>
    </lineage>
</organism>
<dbReference type="SUPFAM" id="SSF74650">
    <property type="entry name" value="Galactose mutarotase-like"/>
    <property type="match status" value="1"/>
</dbReference>
<dbReference type="InterPro" id="IPR014438">
    <property type="entry name" value="Glucan_biosyn_MdoG/MdoD"/>
</dbReference>
<dbReference type="GO" id="GO:0003824">
    <property type="term" value="F:catalytic activity"/>
    <property type="evidence" value="ECO:0007669"/>
    <property type="project" value="InterPro"/>
</dbReference>
<dbReference type="GO" id="GO:0030288">
    <property type="term" value="C:outer membrane-bounded periplasmic space"/>
    <property type="evidence" value="ECO:0007669"/>
    <property type="project" value="TreeGrafter"/>
</dbReference>
<feature type="signal peptide" evidence="2">
    <location>
        <begin position="1"/>
        <end position="24"/>
    </location>
</feature>
<evidence type="ECO:0000256" key="1">
    <source>
        <dbReference type="ARBA" id="ARBA00004418"/>
    </source>
</evidence>
<gene>
    <name evidence="4" type="primary">mdoG</name>
    <name evidence="4" type="ORF">Mal64_31880</name>
</gene>
<feature type="domain" description="Glucan biosynthesis periplasmic MdoG C-terminal" evidence="3">
    <location>
        <begin position="33"/>
        <end position="416"/>
    </location>
</feature>
<dbReference type="Proteomes" id="UP000315440">
    <property type="component" value="Unassembled WGS sequence"/>
</dbReference>
<dbReference type="GO" id="GO:0030246">
    <property type="term" value="F:carbohydrate binding"/>
    <property type="evidence" value="ECO:0007669"/>
    <property type="project" value="InterPro"/>
</dbReference>
<dbReference type="PANTHER" id="PTHR30504:SF2">
    <property type="entry name" value="GLUCANS BIOSYNTHESIS PROTEIN G"/>
    <property type="match status" value="1"/>
</dbReference>
<dbReference type="AlphaFoldDB" id="A0A5C5ZKB7"/>
<name>A0A5C5ZKB7_9BACT</name>
<evidence type="ECO:0000313" key="4">
    <source>
        <dbReference type="EMBL" id="TWT87646.1"/>
    </source>
</evidence>
<dbReference type="GO" id="GO:0051274">
    <property type="term" value="P:beta-glucan biosynthetic process"/>
    <property type="evidence" value="ECO:0007669"/>
    <property type="project" value="TreeGrafter"/>
</dbReference>
<evidence type="ECO:0000256" key="2">
    <source>
        <dbReference type="SAM" id="SignalP"/>
    </source>
</evidence>
<comment type="subcellular location">
    <subcellularLocation>
        <location evidence="1">Periplasm</location>
    </subcellularLocation>
</comment>
<protein>
    <submittedName>
        <fullName evidence="4">Glucans biosynthesis protein G</fullName>
    </submittedName>
</protein>
<dbReference type="Pfam" id="PF04349">
    <property type="entry name" value="MdoG"/>
    <property type="match status" value="1"/>
</dbReference>
<sequence length="443" mass="49835" precursor="true">MSPPTLSRLAVVACLAAAPVSALAAPEPAEVRSFEDVVAMASEQAAVQHQPPTRAPQELLDLDYDGYRKIAVRHENAMWRDEDRKTWAEFYPAGSIFEYPVDVYVVDEDKTRRVEYGPQWFQFRGETERLADSEGGLAGMRLLTRLPGNEHKTEFVSFLGASYYRAIGTGQWYGTSARGLAVDIGLGTPEEFPRFTKYWIQPPTSDSEDPEVVWALMDSPAVSGAYEFRVSPGEATEVFVTAHVWMRHGVQKLAVAPLTSMFMWDADHQPEGDHRPEVHDADALVIHGATPEGETWVWRDLERPDRPKVSSWPLENLYGFGLVQSERDPAKYNDNEAHYHERPNVWVDVGARWPWGPGRVELLELDAKHEGMDNIGAYYVFDTDRVDFKEAFTLNYRVVFSKQAPEDTATERVAQVEPESYLGKLRVNRRIAAGMPGSSSSAP</sequence>
<reference evidence="4 5" key="1">
    <citation type="submission" date="2019-02" db="EMBL/GenBank/DDBJ databases">
        <title>Deep-cultivation of Planctomycetes and their phenomic and genomic characterization uncovers novel biology.</title>
        <authorList>
            <person name="Wiegand S."/>
            <person name="Jogler M."/>
            <person name="Boedeker C."/>
            <person name="Pinto D."/>
            <person name="Vollmers J."/>
            <person name="Rivas-Marin E."/>
            <person name="Kohn T."/>
            <person name="Peeters S.H."/>
            <person name="Heuer A."/>
            <person name="Rast P."/>
            <person name="Oberbeckmann S."/>
            <person name="Bunk B."/>
            <person name="Jeske O."/>
            <person name="Meyerdierks A."/>
            <person name="Storesund J.E."/>
            <person name="Kallscheuer N."/>
            <person name="Luecker S."/>
            <person name="Lage O.M."/>
            <person name="Pohl T."/>
            <person name="Merkel B.J."/>
            <person name="Hornburger P."/>
            <person name="Mueller R.-W."/>
            <person name="Bruemmer F."/>
            <person name="Labrenz M."/>
            <person name="Spormann A.M."/>
            <person name="Op Den Camp H."/>
            <person name="Overmann J."/>
            <person name="Amann R."/>
            <person name="Jetten M.S.M."/>
            <person name="Mascher T."/>
            <person name="Medema M.H."/>
            <person name="Devos D.P."/>
            <person name="Kaster A.-K."/>
            <person name="Ovreas L."/>
            <person name="Rohde M."/>
            <person name="Galperin M.Y."/>
            <person name="Jogler C."/>
        </authorList>
    </citation>
    <scope>NUCLEOTIDE SEQUENCE [LARGE SCALE GENOMIC DNA]</scope>
    <source>
        <strain evidence="4 5">Mal64</strain>
    </source>
</reference>
<dbReference type="EMBL" id="SJPQ01000003">
    <property type="protein sequence ID" value="TWT87646.1"/>
    <property type="molecule type" value="Genomic_DNA"/>
</dbReference>
<dbReference type="InterPro" id="IPR014718">
    <property type="entry name" value="GH-type_carb-bd"/>
</dbReference>
<evidence type="ECO:0000259" key="3">
    <source>
        <dbReference type="Pfam" id="PF04349"/>
    </source>
</evidence>
<keyword evidence="2" id="KW-0732">Signal</keyword>
<accession>A0A5C5ZKB7</accession>
<feature type="chain" id="PRO_5022673070" evidence="2">
    <location>
        <begin position="25"/>
        <end position="443"/>
    </location>
</feature>